<accession>A0A507AL52</accession>
<dbReference type="OrthoDB" id="4739627at2759"/>
<feature type="compositionally biased region" description="Basic and acidic residues" evidence="1">
    <location>
        <begin position="117"/>
        <end position="135"/>
    </location>
</feature>
<organism evidence="2 3">
    <name type="scientific">Thyridium curvatum</name>
    <dbReference type="NCBI Taxonomy" id="1093900"/>
    <lineage>
        <taxon>Eukaryota</taxon>
        <taxon>Fungi</taxon>
        <taxon>Dikarya</taxon>
        <taxon>Ascomycota</taxon>
        <taxon>Pezizomycotina</taxon>
        <taxon>Sordariomycetes</taxon>
        <taxon>Sordariomycetidae</taxon>
        <taxon>Thyridiales</taxon>
        <taxon>Thyridiaceae</taxon>
        <taxon>Thyridium</taxon>
    </lineage>
</organism>
<evidence type="ECO:0000313" key="2">
    <source>
        <dbReference type="EMBL" id="TPX07807.1"/>
    </source>
</evidence>
<name>A0A507AL52_9PEZI</name>
<dbReference type="EMBL" id="SKBQ01000085">
    <property type="protein sequence ID" value="TPX07807.1"/>
    <property type="molecule type" value="Genomic_DNA"/>
</dbReference>
<feature type="region of interest" description="Disordered" evidence="1">
    <location>
        <begin position="78"/>
        <end position="142"/>
    </location>
</feature>
<keyword evidence="3" id="KW-1185">Reference proteome</keyword>
<gene>
    <name evidence="2" type="ORF">E0L32_010494</name>
</gene>
<feature type="compositionally biased region" description="Basic and acidic residues" evidence="1">
    <location>
        <begin position="90"/>
        <end position="103"/>
    </location>
</feature>
<comment type="caution">
    <text evidence="2">The sequence shown here is derived from an EMBL/GenBank/DDBJ whole genome shotgun (WGS) entry which is preliminary data.</text>
</comment>
<proteinExistence type="predicted"/>
<dbReference type="GeneID" id="41977941"/>
<dbReference type="AlphaFoldDB" id="A0A507AL52"/>
<evidence type="ECO:0000313" key="3">
    <source>
        <dbReference type="Proteomes" id="UP000319257"/>
    </source>
</evidence>
<dbReference type="Proteomes" id="UP000319257">
    <property type="component" value="Unassembled WGS sequence"/>
</dbReference>
<reference evidence="2 3" key="1">
    <citation type="submission" date="2019-06" db="EMBL/GenBank/DDBJ databases">
        <title>Draft genome sequence of the filamentous fungus Phialemoniopsis curvata isolated from diesel fuel.</title>
        <authorList>
            <person name="Varaljay V.A."/>
            <person name="Lyon W.J."/>
            <person name="Crouch A.L."/>
            <person name="Drake C.E."/>
            <person name="Hollomon J.M."/>
            <person name="Nadeau L.J."/>
            <person name="Nunn H.S."/>
            <person name="Stevenson B.S."/>
            <person name="Bojanowski C.L."/>
            <person name="Crookes-Goodson W.J."/>
        </authorList>
    </citation>
    <scope>NUCLEOTIDE SEQUENCE [LARGE SCALE GENOMIC DNA]</scope>
    <source>
        <strain evidence="2 3">D216</strain>
    </source>
</reference>
<sequence length="142" mass="15090">MCRMMVFAGTCTTCGQFFEWADLAQRLSCLEAKNAGLFGQCHRGVQVEELAFDQECDTCAEEDEGIGVEEGAASAATADFGLDGDGGKVAVKEDKPPPAKDDQASAAGASAGSRRKRDNDAARRQSVEVARDSERGKRHKAS</sequence>
<dbReference type="RefSeq" id="XP_030989518.1">
    <property type="nucleotide sequence ID" value="XM_031133119.1"/>
</dbReference>
<protein>
    <submittedName>
        <fullName evidence="2">Uncharacterized protein</fullName>
    </submittedName>
</protein>
<evidence type="ECO:0000256" key="1">
    <source>
        <dbReference type="SAM" id="MobiDB-lite"/>
    </source>
</evidence>
<dbReference type="InParanoid" id="A0A507AL52"/>